<protein>
    <recommendedName>
        <fullName evidence="3">Bacteriophage-related protein</fullName>
    </recommendedName>
</protein>
<evidence type="ECO:0008006" key="3">
    <source>
        <dbReference type="Google" id="ProtNLM"/>
    </source>
</evidence>
<sequence length="141" mass="15669">MARPYLSLEQLPNLPIEEAKVAWVRHYGAPAPNLSLDLLRLGLGFRIQEKRQGSLGREGKALLRQASRMARGENIPTPRRKLMPGTRLVRDWHGTGHTVTVLDEGFEYDGKAWASLSAIAKAITGTHWNGPRFFGISGGKR</sequence>
<organism evidence="1 2">
    <name type="scientific">Caenibius tardaugens NBRC 16725</name>
    <dbReference type="NCBI Taxonomy" id="1219035"/>
    <lineage>
        <taxon>Bacteria</taxon>
        <taxon>Pseudomonadati</taxon>
        <taxon>Pseudomonadota</taxon>
        <taxon>Alphaproteobacteria</taxon>
        <taxon>Sphingomonadales</taxon>
        <taxon>Erythrobacteraceae</taxon>
        <taxon>Caenibius</taxon>
    </lineage>
</organism>
<name>U2ZZN6_9SPHN</name>
<dbReference type="EMBL" id="BASZ01000012">
    <property type="protein sequence ID" value="GAD50829.1"/>
    <property type="molecule type" value="Genomic_DNA"/>
</dbReference>
<accession>U2ZZN6</accession>
<dbReference type="KEGG" id="ntd:EGO55_10735"/>
<evidence type="ECO:0000313" key="1">
    <source>
        <dbReference type="EMBL" id="GAD50829.1"/>
    </source>
</evidence>
<dbReference type="eggNOG" id="ENOG50332DQ">
    <property type="taxonomic scope" value="Bacteria"/>
</dbReference>
<evidence type="ECO:0000313" key="2">
    <source>
        <dbReference type="Proteomes" id="UP000016568"/>
    </source>
</evidence>
<keyword evidence="2" id="KW-1185">Reference proteome</keyword>
<dbReference type="Pfam" id="PF11149">
    <property type="entry name" value="DUF2924"/>
    <property type="match status" value="1"/>
</dbReference>
<dbReference type="Proteomes" id="UP000016568">
    <property type="component" value="Unassembled WGS sequence"/>
</dbReference>
<reference evidence="1 2" key="1">
    <citation type="submission" date="2013-09" db="EMBL/GenBank/DDBJ databases">
        <title>Whole genome shotgun sequence of Novosphingobium tardaugens NBRC 16725.</title>
        <authorList>
            <person name="Isaki S."/>
            <person name="Hosoyama A."/>
            <person name="Tsuchikane K."/>
            <person name="Katsumata H."/>
            <person name="Ando Y."/>
            <person name="Yamazaki S."/>
            <person name="Fujita N."/>
        </authorList>
    </citation>
    <scope>NUCLEOTIDE SEQUENCE [LARGE SCALE GENOMIC DNA]</scope>
    <source>
        <strain evidence="1 2">NBRC 16725</strain>
    </source>
</reference>
<dbReference type="AlphaFoldDB" id="U2ZZN6"/>
<comment type="caution">
    <text evidence="1">The sequence shown here is derived from an EMBL/GenBank/DDBJ whole genome shotgun (WGS) entry which is preliminary data.</text>
</comment>
<gene>
    <name evidence="1" type="ORF">NT2_12_00930</name>
</gene>
<dbReference type="OrthoDB" id="284135at2"/>
<dbReference type="InterPro" id="IPR021322">
    <property type="entry name" value="DUF2924"/>
</dbReference>
<dbReference type="RefSeq" id="WP_021691647.1">
    <property type="nucleotide sequence ID" value="NZ_BASZ01000012.1"/>
</dbReference>
<proteinExistence type="predicted"/>